<evidence type="ECO:0000259" key="2">
    <source>
        <dbReference type="Pfam" id="PF23635"/>
    </source>
</evidence>
<evidence type="ECO:0000313" key="4">
    <source>
        <dbReference type="Proteomes" id="UP000636709"/>
    </source>
</evidence>
<dbReference type="Proteomes" id="UP000636709">
    <property type="component" value="Unassembled WGS sequence"/>
</dbReference>
<dbReference type="OrthoDB" id="685706at2759"/>
<dbReference type="SUPFAM" id="SSF81383">
    <property type="entry name" value="F-box domain"/>
    <property type="match status" value="1"/>
</dbReference>
<dbReference type="EMBL" id="JACEFO010001675">
    <property type="protein sequence ID" value="KAF8722231.1"/>
    <property type="molecule type" value="Genomic_DNA"/>
</dbReference>
<evidence type="ECO:0000313" key="3">
    <source>
        <dbReference type="EMBL" id="KAF8722231.1"/>
    </source>
</evidence>
<feature type="domain" description="F-box protein AT5G49610-like beta-propeller" evidence="2">
    <location>
        <begin position="93"/>
        <end position="353"/>
    </location>
</feature>
<dbReference type="PANTHER" id="PTHR32133:SF302">
    <property type="entry name" value="F-BOX DOMAIN CONTAINING PROTEIN, EXPRESSED"/>
    <property type="match status" value="1"/>
</dbReference>
<proteinExistence type="predicted"/>
<feature type="domain" description="F-box" evidence="1">
    <location>
        <begin position="8"/>
        <end position="39"/>
    </location>
</feature>
<name>A0A835EV60_9POAL</name>
<evidence type="ECO:0008006" key="5">
    <source>
        <dbReference type="Google" id="ProtNLM"/>
    </source>
</evidence>
<accession>A0A835EV60</accession>
<comment type="caution">
    <text evidence="3">The sequence shown here is derived from an EMBL/GenBank/DDBJ whole genome shotgun (WGS) entry which is preliminary data.</text>
</comment>
<organism evidence="3 4">
    <name type="scientific">Digitaria exilis</name>
    <dbReference type="NCBI Taxonomy" id="1010633"/>
    <lineage>
        <taxon>Eukaryota</taxon>
        <taxon>Viridiplantae</taxon>
        <taxon>Streptophyta</taxon>
        <taxon>Embryophyta</taxon>
        <taxon>Tracheophyta</taxon>
        <taxon>Spermatophyta</taxon>
        <taxon>Magnoliopsida</taxon>
        <taxon>Liliopsida</taxon>
        <taxon>Poales</taxon>
        <taxon>Poaceae</taxon>
        <taxon>PACMAD clade</taxon>
        <taxon>Panicoideae</taxon>
        <taxon>Panicodae</taxon>
        <taxon>Paniceae</taxon>
        <taxon>Anthephorinae</taxon>
        <taxon>Digitaria</taxon>
    </lineage>
</organism>
<evidence type="ECO:0000259" key="1">
    <source>
        <dbReference type="Pfam" id="PF12937"/>
    </source>
</evidence>
<dbReference type="InterPro" id="IPR036047">
    <property type="entry name" value="F-box-like_dom_sf"/>
</dbReference>
<dbReference type="AlphaFoldDB" id="A0A835EV60"/>
<reference evidence="3" key="1">
    <citation type="submission" date="2020-07" db="EMBL/GenBank/DDBJ databases">
        <title>Genome sequence and genetic diversity analysis of an under-domesticated orphan crop, white fonio (Digitaria exilis).</title>
        <authorList>
            <person name="Bennetzen J.L."/>
            <person name="Chen S."/>
            <person name="Ma X."/>
            <person name="Wang X."/>
            <person name="Yssel A.E.J."/>
            <person name="Chaluvadi S.R."/>
            <person name="Johnson M."/>
            <person name="Gangashetty P."/>
            <person name="Hamidou F."/>
            <person name="Sanogo M.D."/>
            <person name="Zwaenepoel A."/>
            <person name="Wallace J."/>
            <person name="Van De Peer Y."/>
            <person name="Van Deynze A."/>
        </authorList>
    </citation>
    <scope>NUCLEOTIDE SEQUENCE</scope>
    <source>
        <tissue evidence="3">Leaves</tissue>
    </source>
</reference>
<dbReference type="PANTHER" id="PTHR32133">
    <property type="entry name" value="OS07G0120400 PROTEIN"/>
    <property type="match status" value="1"/>
</dbReference>
<sequence length="380" mass="42576">MPGDHWTEIFLHLPPQPHILLRVSHVCRSWRRLTADPGFLRSFRARHNDTPPLAGVFHNICYEGARRFTPITGDGEDPLHMRHGFTCPAHWHVLDSRHGRVLFHAVAHGVAPPVLILWDPVTRRCEQIGMPPDWAVYYNYDGKLNGAVVCMAGDDGDGRHGDCRSGPFMVVLMIGREPRVLVSVYSSEAGGGWSKAISFHGLPMWAEVVPKPCVVIRNTLYQTVTGSHTLAFDFRSSSFTMISHPPETKWMDVQIVRVDGGRLGLVVADNVEFSLQLWVWKGTDGWVKCWRVRLDTLKPLAAAVQPGAVDLGAVKLIGACDYGNAIFLWTRLGSFMLQLDTMELKELSYDSTMTSGSLYPYESFFSPVQVSTIYPQFVFP</sequence>
<keyword evidence="4" id="KW-1185">Reference proteome</keyword>
<dbReference type="InterPro" id="IPR056594">
    <property type="entry name" value="AT5G49610-like_b-prop"/>
</dbReference>
<dbReference type="Pfam" id="PF12937">
    <property type="entry name" value="F-box-like"/>
    <property type="match status" value="1"/>
</dbReference>
<protein>
    <recommendedName>
        <fullName evidence="5">F-box domain-containing protein</fullName>
    </recommendedName>
</protein>
<dbReference type="Pfam" id="PF23635">
    <property type="entry name" value="Beta-prop_AT5G49610-like"/>
    <property type="match status" value="1"/>
</dbReference>
<dbReference type="Gene3D" id="1.20.1280.50">
    <property type="match status" value="1"/>
</dbReference>
<gene>
    <name evidence="3" type="ORF">HU200_022539</name>
</gene>
<dbReference type="InterPro" id="IPR001810">
    <property type="entry name" value="F-box_dom"/>
</dbReference>